<comment type="cofactor">
    <cofactor evidence="1">
        <name>FAD</name>
        <dbReference type="ChEBI" id="CHEBI:57692"/>
    </cofactor>
</comment>
<keyword evidence="3" id="KW-0274">FAD</keyword>
<keyword evidence="7" id="KW-1185">Reference proteome</keyword>
<dbReference type="Proteomes" id="UP000460221">
    <property type="component" value="Unassembled WGS sequence"/>
</dbReference>
<evidence type="ECO:0000256" key="2">
    <source>
        <dbReference type="ARBA" id="ARBA00022630"/>
    </source>
</evidence>
<feature type="domain" description="FAD-dependent oxidoreductase 2 FAD-binding" evidence="5">
    <location>
        <begin position="8"/>
        <end position="437"/>
    </location>
</feature>
<evidence type="ECO:0000256" key="4">
    <source>
        <dbReference type="ARBA" id="ARBA00023002"/>
    </source>
</evidence>
<evidence type="ECO:0000256" key="3">
    <source>
        <dbReference type="ARBA" id="ARBA00022827"/>
    </source>
</evidence>
<accession>A0A7K1FNP7</accession>
<organism evidence="6 7">
    <name type="scientific">Nakamurella alba</name>
    <dbReference type="NCBI Taxonomy" id="2665158"/>
    <lineage>
        <taxon>Bacteria</taxon>
        <taxon>Bacillati</taxon>
        <taxon>Actinomycetota</taxon>
        <taxon>Actinomycetes</taxon>
        <taxon>Nakamurellales</taxon>
        <taxon>Nakamurellaceae</taxon>
        <taxon>Nakamurella</taxon>
    </lineage>
</organism>
<dbReference type="InterPro" id="IPR027477">
    <property type="entry name" value="Succ_DH/fumarate_Rdtase_cat_sf"/>
</dbReference>
<dbReference type="InterPro" id="IPR036188">
    <property type="entry name" value="FAD/NAD-bd_sf"/>
</dbReference>
<dbReference type="PANTHER" id="PTHR43400">
    <property type="entry name" value="FUMARATE REDUCTASE"/>
    <property type="match status" value="1"/>
</dbReference>
<dbReference type="AlphaFoldDB" id="A0A7K1FNP7"/>
<dbReference type="RefSeq" id="WP_154769800.1">
    <property type="nucleotide sequence ID" value="NZ_WLYK01000007.1"/>
</dbReference>
<name>A0A7K1FNP7_9ACTN</name>
<dbReference type="PANTHER" id="PTHR43400:SF10">
    <property type="entry name" value="3-OXOSTEROID 1-DEHYDROGENASE"/>
    <property type="match status" value="1"/>
</dbReference>
<dbReference type="GO" id="GO:0033765">
    <property type="term" value="F:steroid dehydrogenase activity, acting on the CH-CH group of donors"/>
    <property type="evidence" value="ECO:0007669"/>
    <property type="project" value="UniProtKB-ARBA"/>
</dbReference>
<dbReference type="SUPFAM" id="SSF56425">
    <property type="entry name" value="Succinate dehydrogenase/fumarate reductase flavoprotein, catalytic domain"/>
    <property type="match status" value="1"/>
</dbReference>
<gene>
    <name evidence="6" type="ORF">GIS00_17745</name>
</gene>
<keyword evidence="2" id="KW-0285">Flavoprotein</keyword>
<dbReference type="Gene3D" id="3.50.50.60">
    <property type="entry name" value="FAD/NAD(P)-binding domain"/>
    <property type="match status" value="1"/>
</dbReference>
<dbReference type="GO" id="GO:0008202">
    <property type="term" value="P:steroid metabolic process"/>
    <property type="evidence" value="ECO:0007669"/>
    <property type="project" value="UniProtKB-ARBA"/>
</dbReference>
<dbReference type="Pfam" id="PF00890">
    <property type="entry name" value="FAD_binding_2"/>
    <property type="match status" value="1"/>
</dbReference>
<dbReference type="InterPro" id="IPR003953">
    <property type="entry name" value="FAD-dep_OxRdtase_2_FAD-bd"/>
</dbReference>
<evidence type="ECO:0000313" key="7">
    <source>
        <dbReference type="Proteomes" id="UP000460221"/>
    </source>
</evidence>
<dbReference type="SUPFAM" id="SSF51905">
    <property type="entry name" value="FAD/NAD(P)-binding domain"/>
    <property type="match status" value="1"/>
</dbReference>
<evidence type="ECO:0000256" key="1">
    <source>
        <dbReference type="ARBA" id="ARBA00001974"/>
    </source>
</evidence>
<comment type="caution">
    <text evidence="6">The sequence shown here is derived from an EMBL/GenBank/DDBJ whole genome shotgun (WGS) entry which is preliminary data.</text>
</comment>
<evidence type="ECO:0000259" key="5">
    <source>
        <dbReference type="Pfam" id="PF00890"/>
    </source>
</evidence>
<evidence type="ECO:0000313" key="6">
    <source>
        <dbReference type="EMBL" id="MTD15781.1"/>
    </source>
</evidence>
<reference evidence="6 7" key="1">
    <citation type="submission" date="2019-11" db="EMBL/GenBank/DDBJ databases">
        <authorList>
            <person name="Jiang L.-Q."/>
        </authorList>
    </citation>
    <scope>NUCLEOTIDE SEQUENCE [LARGE SCALE GENOMIC DNA]</scope>
    <source>
        <strain evidence="6 7">YIM 132087</strain>
    </source>
</reference>
<protein>
    <submittedName>
        <fullName evidence="6">FAD-binding protein</fullName>
    </submittedName>
</protein>
<dbReference type="EMBL" id="WLYK01000007">
    <property type="protein sequence ID" value="MTD15781.1"/>
    <property type="molecule type" value="Genomic_DNA"/>
</dbReference>
<sequence length="482" mass="49016">MKPDEGPDLLVAGAGGGLAGALRAHGLGLSVLVVEAGAAFRRSNNTSMSTAMIPGPGSRFQREAGLTDSPETFLADVRRKTHDDVDEVVATTVAGVGARLVEWLADDIGLPIELVTDFDYPGHSVHRCHTVPGRSGASMLGMLADAVEQAGIDVLAPARLVDVAPAVDGVTVATLEYPDGSTEQIGCGAVLLATNGYGADQELVQRHIPEIAGAVYHGSEHSRGDALRIGERLGAATGYLDGYQGHGGLTAGTGTLTTWATVMLGGVVVNRDGERFADETQGYSEFARLELGQPDAFAAVVFDERIHLACSVFEDYRQTQLMNGLRSADTLAGLAEQLGVPAGSLTATLEQVATVVTGGAADPHGRTGWPAAPLQGPWYGVRVQPALFHTQGGLRVDDGARVLDGAGAPIPGLYAAGGAAVGISGHGPAGYLAGNGLLTALGLSFVAAETAAQAAAVVADPAGGATGVTPDVTSGLPLARSR</sequence>
<dbReference type="InterPro" id="IPR050315">
    <property type="entry name" value="FAD-oxidoreductase_2"/>
</dbReference>
<dbReference type="Gene3D" id="3.90.700.10">
    <property type="entry name" value="Succinate dehydrogenase/fumarate reductase flavoprotein, catalytic domain"/>
    <property type="match status" value="1"/>
</dbReference>
<proteinExistence type="predicted"/>
<keyword evidence="4" id="KW-0560">Oxidoreductase</keyword>